<reference evidence="3" key="2">
    <citation type="submission" date="2020-09" db="EMBL/GenBank/DDBJ databases">
        <authorList>
            <person name="Sun Q."/>
            <person name="Ohkuma M."/>
        </authorList>
    </citation>
    <scope>NUCLEOTIDE SEQUENCE</scope>
    <source>
        <strain evidence="3">JCM 4369</strain>
    </source>
</reference>
<dbReference type="RefSeq" id="WP_373305793.1">
    <property type="nucleotide sequence ID" value="NZ_BMTD01000016.1"/>
</dbReference>
<feature type="domain" description="TarS/TarP linker" evidence="2">
    <location>
        <begin position="3"/>
        <end position="78"/>
    </location>
</feature>
<evidence type="ECO:0000256" key="1">
    <source>
        <dbReference type="SAM" id="MobiDB-lite"/>
    </source>
</evidence>
<reference evidence="3" key="1">
    <citation type="journal article" date="2014" name="Int. J. Syst. Evol. Microbiol.">
        <title>Complete genome sequence of Corynebacterium casei LMG S-19264T (=DSM 44701T), isolated from a smear-ripened cheese.</title>
        <authorList>
            <consortium name="US DOE Joint Genome Institute (JGI-PGF)"/>
            <person name="Walter F."/>
            <person name="Albersmeier A."/>
            <person name="Kalinowski J."/>
            <person name="Ruckert C."/>
        </authorList>
    </citation>
    <scope>NUCLEOTIDE SEQUENCE</scope>
    <source>
        <strain evidence="3">JCM 4369</strain>
    </source>
</reference>
<name>A0A918IGJ9_9ACTN</name>
<evidence type="ECO:0000313" key="3">
    <source>
        <dbReference type="EMBL" id="GGV14712.1"/>
    </source>
</evidence>
<feature type="region of interest" description="Disordered" evidence="1">
    <location>
        <begin position="135"/>
        <end position="176"/>
    </location>
</feature>
<organism evidence="3 4">
    <name type="scientific">Streptomyces filipinensis</name>
    <dbReference type="NCBI Taxonomy" id="66887"/>
    <lineage>
        <taxon>Bacteria</taxon>
        <taxon>Bacillati</taxon>
        <taxon>Actinomycetota</taxon>
        <taxon>Actinomycetes</taxon>
        <taxon>Kitasatosporales</taxon>
        <taxon>Streptomycetaceae</taxon>
        <taxon>Streptomyces</taxon>
    </lineage>
</organism>
<comment type="caution">
    <text evidence="3">The sequence shown here is derived from an EMBL/GenBank/DDBJ whole genome shotgun (WGS) entry which is preliminary data.</text>
</comment>
<dbReference type="EMBL" id="BMTD01000016">
    <property type="protein sequence ID" value="GGV14712.1"/>
    <property type="molecule type" value="Genomic_DNA"/>
</dbReference>
<dbReference type="AlphaFoldDB" id="A0A918IGJ9"/>
<protein>
    <recommendedName>
        <fullName evidence="2">TarS/TarP linker domain-containing protein</fullName>
    </recommendedName>
</protein>
<dbReference type="Proteomes" id="UP000618795">
    <property type="component" value="Unassembled WGS sequence"/>
</dbReference>
<gene>
    <name evidence="3" type="ORF">GCM10010260_62420</name>
</gene>
<sequence length="176" mass="19322">MAPNLREALDVVERYTGPGPLPDRLPRRRLRVERAERMSGRRLPAMPDGHRLALPRETHAVVLERFDPGNAPGLRPVGATRERVPAEDAGPRQVLRATATVGLATASCGDPMHGGLWGLYVQVGLRGWTRERRLGPTPDRGLALPPGGIVAGGYGEHEERVRPRRQGRREACDSWG</sequence>
<dbReference type="InterPro" id="IPR054028">
    <property type="entry name" value="TarS/TarP_linker"/>
</dbReference>
<dbReference type="Pfam" id="PF22181">
    <property type="entry name" value="TarS_linker"/>
    <property type="match status" value="1"/>
</dbReference>
<proteinExistence type="predicted"/>
<evidence type="ECO:0000259" key="2">
    <source>
        <dbReference type="Pfam" id="PF22181"/>
    </source>
</evidence>
<accession>A0A918IGJ9</accession>
<evidence type="ECO:0000313" key="4">
    <source>
        <dbReference type="Proteomes" id="UP000618795"/>
    </source>
</evidence>
<keyword evidence="4" id="KW-1185">Reference proteome</keyword>